<evidence type="ECO:0000313" key="2">
    <source>
        <dbReference type="EMBL" id="MFI6502011.1"/>
    </source>
</evidence>
<dbReference type="InterPro" id="IPR021373">
    <property type="entry name" value="DUF2993"/>
</dbReference>
<organism evidence="2 3">
    <name type="scientific">Nonomuraea typhae</name>
    <dbReference type="NCBI Taxonomy" id="2603600"/>
    <lineage>
        <taxon>Bacteria</taxon>
        <taxon>Bacillati</taxon>
        <taxon>Actinomycetota</taxon>
        <taxon>Actinomycetes</taxon>
        <taxon>Streptosporangiales</taxon>
        <taxon>Streptosporangiaceae</taxon>
        <taxon>Nonomuraea</taxon>
    </lineage>
</organism>
<keyword evidence="1" id="KW-1133">Transmembrane helix</keyword>
<comment type="caution">
    <text evidence="2">The sequence shown here is derived from an EMBL/GenBank/DDBJ whole genome shotgun (WGS) entry which is preliminary data.</text>
</comment>
<dbReference type="EMBL" id="JBITGY010000009">
    <property type="protein sequence ID" value="MFI6502011.1"/>
    <property type="molecule type" value="Genomic_DNA"/>
</dbReference>
<accession>A0ABW7Z1G4</accession>
<evidence type="ECO:0000256" key="1">
    <source>
        <dbReference type="SAM" id="Phobius"/>
    </source>
</evidence>
<dbReference type="Proteomes" id="UP001612741">
    <property type="component" value="Unassembled WGS sequence"/>
</dbReference>
<evidence type="ECO:0000313" key="3">
    <source>
        <dbReference type="Proteomes" id="UP001612741"/>
    </source>
</evidence>
<dbReference type="RefSeq" id="WP_397086972.1">
    <property type="nucleotide sequence ID" value="NZ_JBITGY010000009.1"/>
</dbReference>
<reference evidence="2 3" key="1">
    <citation type="submission" date="2024-10" db="EMBL/GenBank/DDBJ databases">
        <title>The Natural Products Discovery Center: Release of the First 8490 Sequenced Strains for Exploring Actinobacteria Biosynthetic Diversity.</title>
        <authorList>
            <person name="Kalkreuter E."/>
            <person name="Kautsar S.A."/>
            <person name="Yang D."/>
            <person name="Bader C.D."/>
            <person name="Teijaro C.N."/>
            <person name="Fluegel L."/>
            <person name="Davis C.M."/>
            <person name="Simpson J.R."/>
            <person name="Lauterbach L."/>
            <person name="Steele A.D."/>
            <person name="Gui C."/>
            <person name="Meng S."/>
            <person name="Li G."/>
            <person name="Viehrig K."/>
            <person name="Ye F."/>
            <person name="Su P."/>
            <person name="Kiefer A.F."/>
            <person name="Nichols A."/>
            <person name="Cepeda A.J."/>
            <person name="Yan W."/>
            <person name="Fan B."/>
            <person name="Jiang Y."/>
            <person name="Adhikari A."/>
            <person name="Zheng C.-J."/>
            <person name="Schuster L."/>
            <person name="Cowan T.M."/>
            <person name="Smanski M.J."/>
            <person name="Chevrette M.G."/>
            <person name="De Carvalho L.P.S."/>
            <person name="Shen B."/>
        </authorList>
    </citation>
    <scope>NUCLEOTIDE SEQUENCE [LARGE SCALE GENOMIC DNA]</scope>
    <source>
        <strain evidence="2 3">NPDC050545</strain>
    </source>
</reference>
<gene>
    <name evidence="2" type="ORF">ACIBG2_31840</name>
</gene>
<sequence length="252" mass="26563">MLSLEKGGTGDVPIFREMVGRLNAHRAKGSPMRKLVIFLIVLIVLLVAVDRVAVAGVQRDLANRIAAAADITGTPTVTIEGIPFLTQALAGEYPEVRFELGTLAVGGVSIRNLRGAAYNVRAPLADVLQNTADVRAERLAVTGMLSKATIDKFAPQGVKISGNGRRLVASGEVPFGGNRVKFSAELRVELGDGGIRLVAEKIQGVPSQLAQFVTYTIPFQGKLPFDVKVTGVKSVPGGLELSAEGANVPLRS</sequence>
<dbReference type="Pfam" id="PF11209">
    <property type="entry name" value="LmeA"/>
    <property type="match status" value="1"/>
</dbReference>
<feature type="transmembrane region" description="Helical" evidence="1">
    <location>
        <begin position="35"/>
        <end position="54"/>
    </location>
</feature>
<proteinExistence type="predicted"/>
<keyword evidence="3" id="KW-1185">Reference proteome</keyword>
<keyword evidence="1" id="KW-0472">Membrane</keyword>
<name>A0ABW7Z1G4_9ACTN</name>
<keyword evidence="1" id="KW-0812">Transmembrane</keyword>
<protein>
    <submittedName>
        <fullName evidence="2">DUF2993 domain-containing protein</fullName>
    </submittedName>
</protein>